<feature type="domain" description="EF-hand" evidence="2">
    <location>
        <begin position="22"/>
        <end position="57"/>
    </location>
</feature>
<evidence type="ECO:0000313" key="3">
    <source>
        <dbReference type="EMBL" id="KAL1503919.1"/>
    </source>
</evidence>
<dbReference type="SUPFAM" id="SSF47473">
    <property type="entry name" value="EF-hand"/>
    <property type="match status" value="1"/>
</dbReference>
<dbReference type="Gene3D" id="1.10.238.10">
    <property type="entry name" value="EF-hand"/>
    <property type="match status" value="1"/>
</dbReference>
<sequence>MLLTRAWSSRRGLTPSSPRAALELLKLRDTFDSLDSGGKGCLTLPDLTAAFEMIGLSFSRDELAPLLGRKARLDFDDFWNLMRPAARPLPRAAHSPGQAAIESFPLAARMFATHAAVAAAAREGKAEGGSAKALLRRAPRREAPRRRARRPQQSAAEQTAQRWGRVDAIEREYQRRALESVNRVRGEPADEAAREEGKGMWRGRVRWDLSEGRAGLELAEEEESLEDCGERSSRAYGVPASPSCAQSDAMFNEYREMRKQYEQRWPEHTRCAQLQKEGLDDHPKGWSAADARNMALMALGSEDQVEDEAGEHEEKEREQLQQQTARPSAARRRLASRPFTAPHCRSPPHYTRASRPVTALRRSPSLLEQESRPAILVAPSLMRLPPPAPTAAAACPAPTSAASLHEKSVRERPEFMHAHRPQSAPRVVSMRPAASAEHLHTRYPPEHHLSWCGSKSKKSGEMRPHSASVGMLP</sequence>
<keyword evidence="4" id="KW-1185">Reference proteome</keyword>
<feature type="region of interest" description="Disordered" evidence="1">
    <location>
        <begin position="128"/>
        <end position="163"/>
    </location>
</feature>
<protein>
    <recommendedName>
        <fullName evidence="2">EF-hand domain-containing protein</fullName>
    </recommendedName>
</protein>
<feature type="region of interest" description="Disordered" evidence="1">
    <location>
        <begin position="447"/>
        <end position="473"/>
    </location>
</feature>
<proteinExistence type="predicted"/>
<dbReference type="GO" id="GO:0005509">
    <property type="term" value="F:calcium ion binding"/>
    <property type="evidence" value="ECO:0007669"/>
    <property type="project" value="InterPro"/>
</dbReference>
<dbReference type="Proteomes" id="UP001515480">
    <property type="component" value="Unassembled WGS sequence"/>
</dbReference>
<gene>
    <name evidence="3" type="ORF">AB1Y20_012380</name>
</gene>
<accession>A0AB34IR35</accession>
<evidence type="ECO:0000313" key="4">
    <source>
        <dbReference type="Proteomes" id="UP001515480"/>
    </source>
</evidence>
<feature type="region of interest" description="Disordered" evidence="1">
    <location>
        <begin position="224"/>
        <end position="243"/>
    </location>
</feature>
<feature type="compositionally biased region" description="Basic residues" evidence="1">
    <location>
        <begin position="134"/>
        <end position="150"/>
    </location>
</feature>
<dbReference type="InterPro" id="IPR011992">
    <property type="entry name" value="EF-hand-dom_pair"/>
</dbReference>
<dbReference type="EMBL" id="JBGBPQ010000021">
    <property type="protein sequence ID" value="KAL1503919.1"/>
    <property type="molecule type" value="Genomic_DNA"/>
</dbReference>
<evidence type="ECO:0000259" key="2">
    <source>
        <dbReference type="PROSITE" id="PS50222"/>
    </source>
</evidence>
<feature type="region of interest" description="Disordered" evidence="1">
    <location>
        <begin position="303"/>
        <end position="357"/>
    </location>
</feature>
<name>A0AB34IR35_PRYPA</name>
<dbReference type="InterPro" id="IPR002048">
    <property type="entry name" value="EF_hand_dom"/>
</dbReference>
<dbReference type="PROSITE" id="PS50222">
    <property type="entry name" value="EF_HAND_2"/>
    <property type="match status" value="1"/>
</dbReference>
<comment type="caution">
    <text evidence="3">The sequence shown here is derived from an EMBL/GenBank/DDBJ whole genome shotgun (WGS) entry which is preliminary data.</text>
</comment>
<organism evidence="3 4">
    <name type="scientific">Prymnesium parvum</name>
    <name type="common">Toxic golden alga</name>
    <dbReference type="NCBI Taxonomy" id="97485"/>
    <lineage>
        <taxon>Eukaryota</taxon>
        <taxon>Haptista</taxon>
        <taxon>Haptophyta</taxon>
        <taxon>Prymnesiophyceae</taxon>
        <taxon>Prymnesiales</taxon>
        <taxon>Prymnesiaceae</taxon>
        <taxon>Prymnesium</taxon>
    </lineage>
</organism>
<dbReference type="AlphaFoldDB" id="A0AB34IR35"/>
<evidence type="ECO:0000256" key="1">
    <source>
        <dbReference type="SAM" id="MobiDB-lite"/>
    </source>
</evidence>
<reference evidence="3 4" key="1">
    <citation type="journal article" date="2024" name="Science">
        <title>Giant polyketide synthase enzymes in the biosynthesis of giant marine polyether toxins.</title>
        <authorList>
            <person name="Fallon T.R."/>
            <person name="Shende V.V."/>
            <person name="Wierzbicki I.H."/>
            <person name="Pendleton A.L."/>
            <person name="Watervoot N.F."/>
            <person name="Auber R.P."/>
            <person name="Gonzalez D.J."/>
            <person name="Wisecaver J.H."/>
            <person name="Moore B.S."/>
        </authorList>
    </citation>
    <scope>NUCLEOTIDE SEQUENCE [LARGE SCALE GENOMIC DNA]</scope>
    <source>
        <strain evidence="3 4">12B1</strain>
    </source>
</reference>